<sequence>MKIGVALVSLMAIFWLATGTLLKPPMVKTPLGVIEGTYSKGELIPVKQFLGVPYATPPLGKLRFLRPEPVKPWSGTYKANKQPHACMQYTEQPFPWYDNMTGKSEDCLYLNIYTPLRATKFSKFPVFFWIFGGGLTLGSNRLDVYDGTTLAKKEDLIVVTINYRLGLFGFFTSNSSDAPGNVGLYDMVMALQWVNDNIQYFGGDKKRITIAGESAGSISVSILCVSPLTKGLFSRAILESGSVTFYKYNGLGYNLNLGEKVAEAVGCATKDFTLYDHPEKVVQCLRSKNATYLTKTLWSFNPLSTSSLFPQYGDSLLPNNALDDLRNGNFNNVPILAGDVKNEGSFLLTSAFPDVFGFFGEKDPKINKTYGRTLIAGAFANFTNPQKYIDYYLNSVPDTDYYQIRKQVYEAYGDTIVECHTVYFAESYAKRQNKVYYYDFTHRPSNTPWAPWMGVAHFEEVQFVFGRPLRVPKDYDSKDIWVSKKVLKIWGDFARNGRPSLIPKWPLYSKKDHTYFTIDKDNYGKLGTGPHLKNCDFLRSFYGF</sequence>
<dbReference type="FunFam" id="3.40.50.1820:FF:000029">
    <property type="entry name" value="Acetylcholinesterase"/>
    <property type="match status" value="1"/>
</dbReference>
<dbReference type="Pfam" id="PF00135">
    <property type="entry name" value="COesterase"/>
    <property type="match status" value="1"/>
</dbReference>
<dbReference type="PROSITE" id="PS00122">
    <property type="entry name" value="CARBOXYLESTERASE_B_1"/>
    <property type="match status" value="1"/>
</dbReference>
<organism evidence="11 12">
    <name type="scientific">Argiope bruennichi</name>
    <name type="common">Wasp spider</name>
    <name type="synonym">Aranea bruennichi</name>
    <dbReference type="NCBI Taxonomy" id="94029"/>
    <lineage>
        <taxon>Eukaryota</taxon>
        <taxon>Metazoa</taxon>
        <taxon>Ecdysozoa</taxon>
        <taxon>Arthropoda</taxon>
        <taxon>Chelicerata</taxon>
        <taxon>Arachnida</taxon>
        <taxon>Araneae</taxon>
        <taxon>Araneomorphae</taxon>
        <taxon>Entelegynae</taxon>
        <taxon>Araneoidea</taxon>
        <taxon>Araneidae</taxon>
        <taxon>Argiope</taxon>
    </lineage>
</organism>
<feature type="domain" description="Carboxylesterase type B" evidence="10">
    <location>
        <begin position="24"/>
        <end position="535"/>
    </location>
</feature>
<dbReference type="InterPro" id="IPR050654">
    <property type="entry name" value="AChE-related_enzymes"/>
</dbReference>
<dbReference type="InterPro" id="IPR029058">
    <property type="entry name" value="AB_hydrolase_fold"/>
</dbReference>
<keyword evidence="3 9" id="KW-0378">Hydrolase</keyword>
<keyword evidence="5" id="KW-1015">Disulfide bond</keyword>
<dbReference type="EC" id="3.1.1.-" evidence="9"/>
<evidence type="ECO:0000256" key="8">
    <source>
        <dbReference type="PIRSR" id="PIRSR600997-1"/>
    </source>
</evidence>
<name>A0A8T0EEC5_ARGBR</name>
<dbReference type="OMA" id="HARINTG"/>
<dbReference type="GO" id="GO:0006581">
    <property type="term" value="P:acetylcholine catabolic process"/>
    <property type="evidence" value="ECO:0007669"/>
    <property type="project" value="TreeGrafter"/>
</dbReference>
<keyword evidence="12" id="KW-1185">Reference proteome</keyword>
<evidence type="ECO:0000256" key="1">
    <source>
        <dbReference type="ARBA" id="ARBA00005964"/>
    </source>
</evidence>
<gene>
    <name evidence="11" type="ORF">HNY73_018865</name>
</gene>
<evidence type="ECO:0000259" key="10">
    <source>
        <dbReference type="Pfam" id="PF00135"/>
    </source>
</evidence>
<evidence type="ECO:0000256" key="2">
    <source>
        <dbReference type="ARBA" id="ARBA00022487"/>
    </source>
</evidence>
<dbReference type="Proteomes" id="UP000807504">
    <property type="component" value="Unassembled WGS sequence"/>
</dbReference>
<dbReference type="PANTHER" id="PTHR43918">
    <property type="entry name" value="ACETYLCHOLINESTERASE"/>
    <property type="match status" value="1"/>
</dbReference>
<evidence type="ECO:0000313" key="11">
    <source>
        <dbReference type="EMBL" id="KAF8771442.1"/>
    </source>
</evidence>
<feature type="active site" description="Charge relay system" evidence="8">
    <location>
        <position position="343"/>
    </location>
</feature>
<evidence type="ECO:0000256" key="4">
    <source>
        <dbReference type="ARBA" id="ARBA00022867"/>
    </source>
</evidence>
<dbReference type="PRINTS" id="PR00878">
    <property type="entry name" value="CHOLNESTRASE"/>
</dbReference>
<dbReference type="PANTHER" id="PTHR43918:SF4">
    <property type="entry name" value="CARBOXYLIC ESTER HYDROLASE"/>
    <property type="match status" value="1"/>
</dbReference>
<protein>
    <recommendedName>
        <fullName evidence="9">Carboxylic ester hydrolase</fullName>
        <ecNumber evidence="9">3.1.1.-</ecNumber>
    </recommendedName>
</protein>
<dbReference type="Gene3D" id="3.40.50.1820">
    <property type="entry name" value="alpha/beta hydrolase"/>
    <property type="match status" value="1"/>
</dbReference>
<proteinExistence type="inferred from homology"/>
<comment type="catalytic activity">
    <reaction evidence="7">
        <text>acetylcholine + H2O = choline + acetate + H(+)</text>
        <dbReference type="Rhea" id="RHEA:17561"/>
        <dbReference type="ChEBI" id="CHEBI:15354"/>
        <dbReference type="ChEBI" id="CHEBI:15355"/>
        <dbReference type="ChEBI" id="CHEBI:15377"/>
        <dbReference type="ChEBI" id="CHEBI:15378"/>
        <dbReference type="ChEBI" id="CHEBI:30089"/>
        <dbReference type="EC" id="3.1.1.7"/>
    </reaction>
</comment>
<dbReference type="InterPro" id="IPR000997">
    <property type="entry name" value="Cholinesterase"/>
</dbReference>
<accession>A0A8T0EEC5</accession>
<comment type="caution">
    <text evidence="11">The sequence shown here is derived from an EMBL/GenBank/DDBJ whole genome shotgun (WGS) entry which is preliminary data.</text>
</comment>
<reference evidence="11" key="1">
    <citation type="journal article" date="2020" name="bioRxiv">
        <title>Chromosome-level reference genome of the European wasp spider Argiope bruennichi: a resource for studies on range expansion and evolutionary adaptation.</title>
        <authorList>
            <person name="Sheffer M.M."/>
            <person name="Hoppe A."/>
            <person name="Krehenwinkel H."/>
            <person name="Uhl G."/>
            <person name="Kuss A.W."/>
            <person name="Jensen L."/>
            <person name="Jensen C."/>
            <person name="Gillespie R.G."/>
            <person name="Hoff K.J."/>
            <person name="Prost S."/>
        </authorList>
    </citation>
    <scope>NUCLEOTIDE SEQUENCE</scope>
</reference>
<dbReference type="InterPro" id="IPR019819">
    <property type="entry name" value="Carboxylesterase_B_CS"/>
</dbReference>
<evidence type="ECO:0000256" key="9">
    <source>
        <dbReference type="RuleBase" id="RU361235"/>
    </source>
</evidence>
<dbReference type="PROSITE" id="PS00941">
    <property type="entry name" value="CARBOXYLESTERASE_B_2"/>
    <property type="match status" value="1"/>
</dbReference>
<keyword evidence="4" id="KW-0531">Neurotransmitter degradation</keyword>
<comment type="similarity">
    <text evidence="1 9">Belongs to the type-B carboxylesterase/lipase family.</text>
</comment>
<feature type="active site" description="Acyl-ester intermediate" evidence="8">
    <location>
        <position position="214"/>
    </location>
</feature>
<dbReference type="InterPro" id="IPR002018">
    <property type="entry name" value="CarbesteraseB"/>
</dbReference>
<evidence type="ECO:0000256" key="7">
    <source>
        <dbReference type="ARBA" id="ARBA00048484"/>
    </source>
</evidence>
<dbReference type="EMBL" id="JABXBU010002228">
    <property type="protein sequence ID" value="KAF8771442.1"/>
    <property type="molecule type" value="Genomic_DNA"/>
</dbReference>
<dbReference type="OrthoDB" id="408631at2759"/>
<dbReference type="GO" id="GO:0003990">
    <property type="term" value="F:acetylcholinesterase activity"/>
    <property type="evidence" value="ECO:0007669"/>
    <property type="project" value="UniProtKB-EC"/>
</dbReference>
<dbReference type="GO" id="GO:0019695">
    <property type="term" value="P:choline metabolic process"/>
    <property type="evidence" value="ECO:0007669"/>
    <property type="project" value="TreeGrafter"/>
</dbReference>
<feature type="signal peptide" evidence="9">
    <location>
        <begin position="1"/>
        <end position="19"/>
    </location>
</feature>
<evidence type="ECO:0000313" key="12">
    <source>
        <dbReference type="Proteomes" id="UP000807504"/>
    </source>
</evidence>
<evidence type="ECO:0000256" key="3">
    <source>
        <dbReference type="ARBA" id="ARBA00022801"/>
    </source>
</evidence>
<keyword evidence="6" id="KW-0325">Glycoprotein</keyword>
<feature type="active site" description="Charge relay system" evidence="8">
    <location>
        <position position="457"/>
    </location>
</feature>
<keyword evidence="9" id="KW-0732">Signal</keyword>
<reference evidence="11" key="2">
    <citation type="submission" date="2020-06" db="EMBL/GenBank/DDBJ databases">
        <authorList>
            <person name="Sheffer M."/>
        </authorList>
    </citation>
    <scope>NUCLEOTIDE SEQUENCE</scope>
</reference>
<evidence type="ECO:0000256" key="5">
    <source>
        <dbReference type="ARBA" id="ARBA00023157"/>
    </source>
</evidence>
<dbReference type="SUPFAM" id="SSF53474">
    <property type="entry name" value="alpha/beta-Hydrolases"/>
    <property type="match status" value="1"/>
</dbReference>
<dbReference type="AlphaFoldDB" id="A0A8T0EEC5"/>
<keyword evidence="2" id="KW-0719">Serine esterase</keyword>
<dbReference type="InterPro" id="IPR019826">
    <property type="entry name" value="Carboxylesterase_B_AS"/>
</dbReference>
<dbReference type="GO" id="GO:0005615">
    <property type="term" value="C:extracellular space"/>
    <property type="evidence" value="ECO:0007669"/>
    <property type="project" value="TreeGrafter"/>
</dbReference>
<feature type="chain" id="PRO_5035958826" description="Carboxylic ester hydrolase" evidence="9">
    <location>
        <begin position="20"/>
        <end position="544"/>
    </location>
</feature>
<dbReference type="GO" id="GO:0005886">
    <property type="term" value="C:plasma membrane"/>
    <property type="evidence" value="ECO:0007669"/>
    <property type="project" value="TreeGrafter"/>
</dbReference>
<evidence type="ECO:0000256" key="6">
    <source>
        <dbReference type="ARBA" id="ARBA00023180"/>
    </source>
</evidence>